<organism evidence="1 2">
    <name type="scientific">Candidatus Magasanikbacteria bacterium GW2011_GWC2_34_16</name>
    <dbReference type="NCBI Taxonomy" id="1619045"/>
    <lineage>
        <taxon>Bacteria</taxon>
        <taxon>Candidatus Magasanikiibacteriota</taxon>
    </lineage>
</organism>
<dbReference type="Proteomes" id="UP000034927">
    <property type="component" value="Unassembled WGS sequence"/>
</dbReference>
<sequence>MCWHDYLKKYLWWILNPFFPIGRNISKFFGYAPYPKRQEYHLGWLAPGRTIGGFNQYLLDQGFEKNRIAWIDDEELISLRLRENFRYQYHVRLFIDNEIRGHHELTPEYSPLDHLHDKDTSERKEEFKKMLGEWMVEEKPNER</sequence>
<dbReference type="AlphaFoldDB" id="A0A0G0ARC9"/>
<name>A0A0G0ARC9_9BACT</name>
<proteinExistence type="predicted"/>
<reference evidence="1 2" key="1">
    <citation type="journal article" date="2015" name="Nature">
        <title>rRNA introns, odd ribosomes, and small enigmatic genomes across a large radiation of phyla.</title>
        <authorList>
            <person name="Brown C.T."/>
            <person name="Hug L.A."/>
            <person name="Thomas B.C."/>
            <person name="Sharon I."/>
            <person name="Castelle C.J."/>
            <person name="Singh A."/>
            <person name="Wilkins M.J."/>
            <person name="Williams K.H."/>
            <person name="Banfield J.F."/>
        </authorList>
    </citation>
    <scope>NUCLEOTIDE SEQUENCE [LARGE SCALE GENOMIC DNA]</scope>
</reference>
<protein>
    <submittedName>
        <fullName evidence="1">Uncharacterized protein</fullName>
    </submittedName>
</protein>
<gene>
    <name evidence="1" type="ORF">UR53_C0001G0053</name>
</gene>
<comment type="caution">
    <text evidence="1">The sequence shown here is derived from an EMBL/GenBank/DDBJ whole genome shotgun (WGS) entry which is preliminary data.</text>
</comment>
<accession>A0A0G0ARC9</accession>
<evidence type="ECO:0000313" key="1">
    <source>
        <dbReference type="EMBL" id="KKP59553.1"/>
    </source>
</evidence>
<evidence type="ECO:0000313" key="2">
    <source>
        <dbReference type="Proteomes" id="UP000034927"/>
    </source>
</evidence>
<dbReference type="EMBL" id="LBPO01000001">
    <property type="protein sequence ID" value="KKP59553.1"/>
    <property type="molecule type" value="Genomic_DNA"/>
</dbReference>